<dbReference type="InterPro" id="IPR027483">
    <property type="entry name" value="PInositol-4-P-4/5-kinase_C_sf"/>
</dbReference>
<dbReference type="EMBL" id="CAXITT010000027">
    <property type="protein sequence ID" value="CAL1528143.1"/>
    <property type="molecule type" value="Genomic_DNA"/>
</dbReference>
<evidence type="ECO:0000259" key="2">
    <source>
        <dbReference type="PROSITE" id="PS51455"/>
    </source>
</evidence>
<dbReference type="Gene3D" id="3.30.810.10">
    <property type="entry name" value="2-Layer Sandwich"/>
    <property type="match status" value="1"/>
</dbReference>
<dbReference type="PROSITE" id="PS51455">
    <property type="entry name" value="PIPK"/>
    <property type="match status" value="1"/>
</dbReference>
<accession>A0AAV2H4S9</accession>
<evidence type="ECO:0000313" key="3">
    <source>
        <dbReference type="EMBL" id="CAL1528143.1"/>
    </source>
</evidence>
<feature type="non-terminal residue" evidence="3">
    <location>
        <position position="115"/>
    </location>
</feature>
<keyword evidence="1" id="KW-0418">Kinase</keyword>
<evidence type="ECO:0000313" key="4">
    <source>
        <dbReference type="Proteomes" id="UP001497497"/>
    </source>
</evidence>
<keyword evidence="1" id="KW-0067">ATP-binding</keyword>
<comment type="caution">
    <text evidence="3">The sequence shown here is derived from an EMBL/GenBank/DDBJ whole genome shotgun (WGS) entry which is preliminary data.</text>
</comment>
<keyword evidence="4" id="KW-1185">Reference proteome</keyword>
<keyword evidence="1" id="KW-0808">Transferase</keyword>
<dbReference type="GO" id="GO:0046854">
    <property type="term" value="P:phosphatidylinositol phosphate biosynthetic process"/>
    <property type="evidence" value="ECO:0007669"/>
    <property type="project" value="TreeGrafter"/>
</dbReference>
<dbReference type="GO" id="GO:0005886">
    <property type="term" value="C:plasma membrane"/>
    <property type="evidence" value="ECO:0007669"/>
    <property type="project" value="TreeGrafter"/>
</dbReference>
<protein>
    <recommendedName>
        <fullName evidence="2">PIPK domain-containing protein</fullName>
    </recommendedName>
</protein>
<dbReference type="SUPFAM" id="SSF56104">
    <property type="entry name" value="SAICAR synthase-like"/>
    <property type="match status" value="1"/>
</dbReference>
<dbReference type="GO" id="GO:0005524">
    <property type="term" value="F:ATP binding"/>
    <property type="evidence" value="ECO:0007669"/>
    <property type="project" value="UniProtKB-UniRule"/>
</dbReference>
<keyword evidence="1" id="KW-0547">Nucleotide-binding</keyword>
<dbReference type="AlphaFoldDB" id="A0AAV2H4S9"/>
<dbReference type="InterPro" id="IPR023610">
    <property type="entry name" value="PInositol-4/5-P-5/4-kinase"/>
</dbReference>
<feature type="domain" description="PIPK" evidence="2">
    <location>
        <begin position="1"/>
        <end position="115"/>
    </location>
</feature>
<evidence type="ECO:0000256" key="1">
    <source>
        <dbReference type="PROSITE-ProRule" id="PRU00781"/>
    </source>
</evidence>
<name>A0AAV2H4S9_LYMST</name>
<dbReference type="InterPro" id="IPR002498">
    <property type="entry name" value="PInositol-4-P-4/5-kinase_core"/>
</dbReference>
<dbReference type="PANTHER" id="PTHR23086:SF8">
    <property type="entry name" value="PHOSPHATIDYLINOSITOL 5-PHOSPHATE 4-KINASE, ISOFORM A"/>
    <property type="match status" value="1"/>
</dbReference>
<reference evidence="3 4" key="1">
    <citation type="submission" date="2024-04" db="EMBL/GenBank/DDBJ databases">
        <authorList>
            <consortium name="Genoscope - CEA"/>
            <person name="William W."/>
        </authorList>
    </citation>
    <scope>NUCLEOTIDE SEQUENCE [LARGE SCALE GENOMIC DNA]</scope>
</reference>
<dbReference type="PANTHER" id="PTHR23086">
    <property type="entry name" value="PHOSPHATIDYLINOSITOL-4-PHOSPHATE 5-KINASE"/>
    <property type="match status" value="1"/>
</dbReference>
<dbReference type="Proteomes" id="UP001497497">
    <property type="component" value="Unassembled WGS sequence"/>
</dbReference>
<proteinExistence type="predicted"/>
<gene>
    <name evidence="3" type="ORF">GSLYS_00002313001</name>
</gene>
<organism evidence="3 4">
    <name type="scientific">Lymnaea stagnalis</name>
    <name type="common">Great pond snail</name>
    <name type="synonym">Helix stagnalis</name>
    <dbReference type="NCBI Taxonomy" id="6523"/>
    <lineage>
        <taxon>Eukaryota</taxon>
        <taxon>Metazoa</taxon>
        <taxon>Spiralia</taxon>
        <taxon>Lophotrochozoa</taxon>
        <taxon>Mollusca</taxon>
        <taxon>Gastropoda</taxon>
        <taxon>Heterobranchia</taxon>
        <taxon>Euthyneura</taxon>
        <taxon>Panpulmonata</taxon>
        <taxon>Hygrophila</taxon>
        <taxon>Lymnaeoidea</taxon>
        <taxon>Lymnaeidae</taxon>
        <taxon>Lymnaea</taxon>
    </lineage>
</organism>
<sequence length="115" mass="13554">ETLLPRFFGLYSYTGGGKTIRFMIMNNLLPNHLHIDKRFDLKGATKRKKAANVGKDEEFIKTHLRGFKMDEAYVNRLRELCELDCMHLRELDLTNYSLFIAVHDVNRYNNGDQMR</sequence>
<dbReference type="GO" id="GO:0016308">
    <property type="term" value="F:1-phosphatidylinositol-4-phosphate 5-kinase activity"/>
    <property type="evidence" value="ECO:0007669"/>
    <property type="project" value="TreeGrafter"/>
</dbReference>
<feature type="non-terminal residue" evidence="3">
    <location>
        <position position="1"/>
    </location>
</feature>
<dbReference type="Pfam" id="PF01504">
    <property type="entry name" value="PIP5K"/>
    <property type="match status" value="1"/>
</dbReference>